<dbReference type="NCBIfam" id="TIGR02254">
    <property type="entry name" value="YjjG_YfnB"/>
    <property type="match status" value="1"/>
</dbReference>
<dbReference type="Proteomes" id="UP000029734">
    <property type="component" value="Unassembled WGS sequence"/>
</dbReference>
<name>A0A098MB03_9BACL</name>
<dbReference type="eggNOG" id="COG1011">
    <property type="taxonomic scope" value="Bacteria"/>
</dbReference>
<dbReference type="InterPro" id="IPR052550">
    <property type="entry name" value="Pyrimidine_5'-ntase_YjjG"/>
</dbReference>
<evidence type="ECO:0000313" key="2">
    <source>
        <dbReference type="Proteomes" id="UP000029734"/>
    </source>
</evidence>
<dbReference type="NCBIfam" id="TIGR01549">
    <property type="entry name" value="HAD-SF-IA-v1"/>
    <property type="match status" value="1"/>
</dbReference>
<dbReference type="SUPFAM" id="SSF56784">
    <property type="entry name" value="HAD-like"/>
    <property type="match status" value="1"/>
</dbReference>
<dbReference type="NCBIfam" id="NF006976">
    <property type="entry name" value="PRK09449.1"/>
    <property type="match status" value="1"/>
</dbReference>
<dbReference type="InterPro" id="IPR023198">
    <property type="entry name" value="PGP-like_dom2"/>
</dbReference>
<organism evidence="1 2">
    <name type="scientific">Paenibacillus wynnii</name>
    <dbReference type="NCBI Taxonomy" id="268407"/>
    <lineage>
        <taxon>Bacteria</taxon>
        <taxon>Bacillati</taxon>
        <taxon>Bacillota</taxon>
        <taxon>Bacilli</taxon>
        <taxon>Bacillales</taxon>
        <taxon>Paenibacillaceae</taxon>
        <taxon>Paenibacillus</taxon>
    </lineage>
</organism>
<dbReference type="STRING" id="268407.PWYN_07685"/>
<dbReference type="InterPro" id="IPR036412">
    <property type="entry name" value="HAD-like_sf"/>
</dbReference>
<dbReference type="Gene3D" id="1.10.150.240">
    <property type="entry name" value="Putative phosphatase, domain 2"/>
    <property type="match status" value="1"/>
</dbReference>
<dbReference type="AlphaFoldDB" id="A0A098MB03"/>
<keyword evidence="2" id="KW-1185">Reference proteome</keyword>
<reference evidence="1 2" key="1">
    <citation type="submission" date="2014-08" db="EMBL/GenBank/DDBJ databases">
        <authorList>
            <person name="den Bakker H.C."/>
        </authorList>
    </citation>
    <scope>NUCLEOTIDE SEQUENCE [LARGE SCALE GENOMIC DNA]</scope>
    <source>
        <strain evidence="1 2">DSM 18334</strain>
    </source>
</reference>
<comment type="caution">
    <text evidence="1">The sequence shown here is derived from an EMBL/GenBank/DDBJ whole genome shotgun (WGS) entry which is preliminary data.</text>
</comment>
<dbReference type="PANTHER" id="PTHR47478">
    <property type="match status" value="1"/>
</dbReference>
<sequence length="235" mass="25992">MKYEVILFDADDTLFDYGMAEGHALSSVFSFYGMPTGADDYTASYKEINHMLWADLELGRITSEALRVERFHRLFSAHGLTLDAQEFSDAYLRFLGEGTFLIQGAVEICSGLSGIRLAIITNGIKEVQTSRIQDSPLCDTFEHIIISEEAGYQKPETGIFDYAFAKLGIEDKAKVLIVGDSLTSDIQGGINYGIDTCWFNPLGKLNALDIKPTYEINSLAELLDIVGIKDTCTNV</sequence>
<dbReference type="InterPro" id="IPR023214">
    <property type="entry name" value="HAD_sf"/>
</dbReference>
<dbReference type="InterPro" id="IPR006439">
    <property type="entry name" value="HAD-SF_hydro_IA"/>
</dbReference>
<protein>
    <submittedName>
        <fullName evidence="1">2-haloalkanoic acid dehalogenase</fullName>
    </submittedName>
</protein>
<evidence type="ECO:0000313" key="1">
    <source>
        <dbReference type="EMBL" id="KGE19246.1"/>
    </source>
</evidence>
<gene>
    <name evidence="1" type="ORF">PWYN_07685</name>
</gene>
<reference evidence="1 2" key="2">
    <citation type="submission" date="2014-10" db="EMBL/GenBank/DDBJ databases">
        <title>Comparative genomics of the Paenibacillus odorifer group.</title>
        <authorList>
            <person name="Tsai Y.-C."/>
            <person name="Martin N."/>
            <person name="Korlach J."/>
            <person name="Wiedmann M."/>
        </authorList>
    </citation>
    <scope>NUCLEOTIDE SEQUENCE [LARGE SCALE GENOMIC DNA]</scope>
    <source>
        <strain evidence="1 2">DSM 18334</strain>
    </source>
</reference>
<dbReference type="Gene3D" id="3.40.50.1000">
    <property type="entry name" value="HAD superfamily/HAD-like"/>
    <property type="match status" value="1"/>
</dbReference>
<dbReference type="Pfam" id="PF00702">
    <property type="entry name" value="Hydrolase"/>
    <property type="match status" value="1"/>
</dbReference>
<proteinExistence type="predicted"/>
<accession>A0A098MB03</accession>
<dbReference type="EMBL" id="JQCR01000002">
    <property type="protein sequence ID" value="KGE19246.1"/>
    <property type="molecule type" value="Genomic_DNA"/>
</dbReference>
<dbReference type="RefSeq" id="WP_036650013.1">
    <property type="nucleotide sequence ID" value="NZ_JQCR01000002.1"/>
</dbReference>
<dbReference type="PANTHER" id="PTHR47478:SF1">
    <property type="entry name" value="PYRIMIDINE 5'-NUCLEOTIDASE YJJG"/>
    <property type="match status" value="1"/>
</dbReference>
<dbReference type="OrthoDB" id="9802350at2"/>
<dbReference type="InterPro" id="IPR011951">
    <property type="entry name" value="HAD-SF_hydro_IA_YjjG/PynA"/>
</dbReference>
<dbReference type="SFLD" id="SFLDS00003">
    <property type="entry name" value="Haloacid_Dehalogenase"/>
    <property type="match status" value="1"/>
</dbReference>
<dbReference type="SFLD" id="SFLDG01129">
    <property type="entry name" value="C1.5:_HAD__Beta-PGM__Phosphata"/>
    <property type="match status" value="1"/>
</dbReference>
<dbReference type="GO" id="GO:0008253">
    <property type="term" value="F:5'-nucleotidase activity"/>
    <property type="evidence" value="ECO:0007669"/>
    <property type="project" value="InterPro"/>
</dbReference>